<evidence type="ECO:0000313" key="8">
    <source>
        <dbReference type="EMBL" id="EAY19971.1"/>
    </source>
</evidence>
<evidence type="ECO:0000256" key="7">
    <source>
        <dbReference type="SAM" id="Phobius"/>
    </source>
</evidence>
<dbReference type="RefSeq" id="XP_001580957.1">
    <property type="nucleotide sequence ID" value="XM_001580907.1"/>
</dbReference>
<keyword evidence="9" id="KW-1185">Reference proteome</keyword>
<dbReference type="AlphaFoldDB" id="A2DHY2"/>
<proteinExistence type="inferred from homology"/>
<evidence type="ECO:0000256" key="5">
    <source>
        <dbReference type="ARBA" id="ARBA00022989"/>
    </source>
</evidence>
<evidence type="ECO:0000256" key="6">
    <source>
        <dbReference type="ARBA" id="ARBA00023136"/>
    </source>
</evidence>
<evidence type="ECO:0008006" key="10">
    <source>
        <dbReference type="Google" id="ProtNLM"/>
    </source>
</evidence>
<evidence type="ECO:0000256" key="3">
    <source>
        <dbReference type="ARBA" id="ARBA00022692"/>
    </source>
</evidence>
<dbReference type="InterPro" id="IPR010742">
    <property type="entry name" value="RCAF1"/>
</dbReference>
<organism evidence="8 9">
    <name type="scientific">Trichomonas vaginalis (strain ATCC PRA-98 / G3)</name>
    <dbReference type="NCBI Taxonomy" id="412133"/>
    <lineage>
        <taxon>Eukaryota</taxon>
        <taxon>Metamonada</taxon>
        <taxon>Parabasalia</taxon>
        <taxon>Trichomonadida</taxon>
        <taxon>Trichomonadidae</taxon>
        <taxon>Trichomonas</taxon>
    </lineage>
</organism>
<dbReference type="EMBL" id="DS113202">
    <property type="protein sequence ID" value="EAY19971.1"/>
    <property type="molecule type" value="Genomic_DNA"/>
</dbReference>
<comment type="subcellular location">
    <subcellularLocation>
        <location evidence="1">Endoplasmic reticulum membrane</location>
        <topology evidence="1">Multi-pass membrane protein</topology>
    </subcellularLocation>
</comment>
<evidence type="ECO:0000256" key="4">
    <source>
        <dbReference type="ARBA" id="ARBA00022824"/>
    </source>
</evidence>
<dbReference type="KEGG" id="tva:5465501"/>
<dbReference type="VEuPathDB" id="TrichDB:TVAGG3_0271790"/>
<reference evidence="8" key="1">
    <citation type="submission" date="2006-10" db="EMBL/GenBank/DDBJ databases">
        <authorList>
            <person name="Amadeo P."/>
            <person name="Zhao Q."/>
            <person name="Wortman J."/>
            <person name="Fraser-Liggett C."/>
            <person name="Carlton J."/>
        </authorList>
    </citation>
    <scope>NUCLEOTIDE SEQUENCE</scope>
    <source>
        <strain evidence="8">G3</strain>
    </source>
</reference>
<dbReference type="PANTHER" id="PTHR12906">
    <property type="entry name" value="PROTEIN C20ORF24 RAB5-INTERACTING PROTEIN"/>
    <property type="match status" value="1"/>
</dbReference>
<feature type="transmembrane region" description="Helical" evidence="7">
    <location>
        <begin position="32"/>
        <end position="51"/>
    </location>
</feature>
<dbReference type="InterPro" id="IPR029008">
    <property type="entry name" value="EMC6-like"/>
</dbReference>
<gene>
    <name evidence="8" type="ORF">TVAG_402250</name>
</gene>
<evidence type="ECO:0000256" key="1">
    <source>
        <dbReference type="ARBA" id="ARBA00004477"/>
    </source>
</evidence>
<keyword evidence="6 7" id="KW-0472">Membrane</keyword>
<dbReference type="InParanoid" id="A2DHY2"/>
<feature type="transmembrane region" description="Helical" evidence="7">
    <location>
        <begin position="95"/>
        <end position="114"/>
    </location>
</feature>
<feature type="transmembrane region" description="Helical" evidence="7">
    <location>
        <begin position="56"/>
        <end position="75"/>
    </location>
</feature>
<dbReference type="SMR" id="A2DHY2"/>
<dbReference type="Pfam" id="PF07019">
    <property type="entry name" value="EMC6"/>
    <property type="match status" value="1"/>
</dbReference>
<name>A2DHY2_TRIV3</name>
<dbReference type="VEuPathDB" id="TrichDB:TVAG_402250"/>
<dbReference type="Proteomes" id="UP000001542">
    <property type="component" value="Unassembled WGS sequence"/>
</dbReference>
<accession>A2DHY2</accession>
<sequence length="118" mass="13222">MAPKLEKESQISIVSRFLKGQGTWTKEDIKIALFWIKLLLGLVIGISLGFLRIKGFLTGFAIFVGVSVFLSQYWVNNVLNAQDLFGERDSPVMEGLLNGLALMVFTWASIYTVLNYSN</sequence>
<evidence type="ECO:0000313" key="9">
    <source>
        <dbReference type="Proteomes" id="UP000001542"/>
    </source>
</evidence>
<keyword evidence="4" id="KW-0256">Endoplasmic reticulum</keyword>
<comment type="similarity">
    <text evidence="2">Belongs to the EMC6 family.</text>
</comment>
<keyword evidence="5 7" id="KW-1133">Transmembrane helix</keyword>
<dbReference type="GO" id="GO:0097250">
    <property type="term" value="P:mitochondrial respirasome assembly"/>
    <property type="evidence" value="ECO:0007669"/>
    <property type="project" value="InterPro"/>
</dbReference>
<protein>
    <recommendedName>
        <fullName evidence="10">Rab5-interacting protein</fullName>
    </recommendedName>
</protein>
<dbReference type="GO" id="GO:0005739">
    <property type="term" value="C:mitochondrion"/>
    <property type="evidence" value="ECO:0007669"/>
    <property type="project" value="GOC"/>
</dbReference>
<dbReference type="PANTHER" id="PTHR12906:SF0">
    <property type="entry name" value="GEL COMPLEX SUBUNIT OPTI"/>
    <property type="match status" value="1"/>
</dbReference>
<dbReference type="GO" id="GO:0005789">
    <property type="term" value="C:endoplasmic reticulum membrane"/>
    <property type="evidence" value="ECO:0007669"/>
    <property type="project" value="UniProtKB-SubCell"/>
</dbReference>
<keyword evidence="3 7" id="KW-0812">Transmembrane</keyword>
<evidence type="ECO:0000256" key="2">
    <source>
        <dbReference type="ARBA" id="ARBA00009436"/>
    </source>
</evidence>
<reference evidence="8" key="2">
    <citation type="journal article" date="2007" name="Science">
        <title>Draft genome sequence of the sexually transmitted pathogen Trichomonas vaginalis.</title>
        <authorList>
            <person name="Carlton J.M."/>
            <person name="Hirt R.P."/>
            <person name="Silva J.C."/>
            <person name="Delcher A.L."/>
            <person name="Schatz M."/>
            <person name="Zhao Q."/>
            <person name="Wortman J.R."/>
            <person name="Bidwell S.L."/>
            <person name="Alsmark U.C.M."/>
            <person name="Besteiro S."/>
            <person name="Sicheritz-Ponten T."/>
            <person name="Noel C.J."/>
            <person name="Dacks J.B."/>
            <person name="Foster P.G."/>
            <person name="Simillion C."/>
            <person name="Van de Peer Y."/>
            <person name="Miranda-Saavedra D."/>
            <person name="Barton G.J."/>
            <person name="Westrop G.D."/>
            <person name="Mueller S."/>
            <person name="Dessi D."/>
            <person name="Fiori P.L."/>
            <person name="Ren Q."/>
            <person name="Paulsen I."/>
            <person name="Zhang H."/>
            <person name="Bastida-Corcuera F.D."/>
            <person name="Simoes-Barbosa A."/>
            <person name="Brown M.T."/>
            <person name="Hayes R.D."/>
            <person name="Mukherjee M."/>
            <person name="Okumura C.Y."/>
            <person name="Schneider R."/>
            <person name="Smith A.J."/>
            <person name="Vanacova S."/>
            <person name="Villalvazo M."/>
            <person name="Haas B.J."/>
            <person name="Pertea M."/>
            <person name="Feldblyum T.V."/>
            <person name="Utterback T.R."/>
            <person name="Shu C.L."/>
            <person name="Osoegawa K."/>
            <person name="de Jong P.J."/>
            <person name="Hrdy I."/>
            <person name="Horvathova L."/>
            <person name="Zubacova Z."/>
            <person name="Dolezal P."/>
            <person name="Malik S.B."/>
            <person name="Logsdon J.M. Jr."/>
            <person name="Henze K."/>
            <person name="Gupta A."/>
            <person name="Wang C.C."/>
            <person name="Dunne R.L."/>
            <person name="Upcroft J.A."/>
            <person name="Upcroft P."/>
            <person name="White O."/>
            <person name="Salzberg S.L."/>
            <person name="Tang P."/>
            <person name="Chiu C.-H."/>
            <person name="Lee Y.-S."/>
            <person name="Embley T.M."/>
            <person name="Coombs G.H."/>
            <person name="Mottram J.C."/>
            <person name="Tachezy J."/>
            <person name="Fraser-Liggett C.M."/>
            <person name="Johnson P.J."/>
        </authorList>
    </citation>
    <scope>NUCLEOTIDE SEQUENCE [LARGE SCALE GENOMIC DNA]</scope>
    <source>
        <strain evidence="8">G3</strain>
    </source>
</reference>